<feature type="compositionally biased region" description="Acidic residues" evidence="1">
    <location>
        <begin position="41"/>
        <end position="56"/>
    </location>
</feature>
<accession>A0A6C0H308</accession>
<evidence type="ECO:0000256" key="1">
    <source>
        <dbReference type="SAM" id="MobiDB-lite"/>
    </source>
</evidence>
<feature type="region of interest" description="Disordered" evidence="1">
    <location>
        <begin position="1"/>
        <end position="56"/>
    </location>
</feature>
<dbReference type="EMBL" id="MN739859">
    <property type="protein sequence ID" value="QHT74924.1"/>
    <property type="molecule type" value="Genomic_DNA"/>
</dbReference>
<proteinExistence type="predicted"/>
<feature type="compositionally biased region" description="Basic and acidic residues" evidence="1">
    <location>
        <begin position="1"/>
        <end position="19"/>
    </location>
</feature>
<organism evidence="2">
    <name type="scientific">viral metagenome</name>
    <dbReference type="NCBI Taxonomy" id="1070528"/>
    <lineage>
        <taxon>unclassified sequences</taxon>
        <taxon>metagenomes</taxon>
        <taxon>organismal metagenomes</taxon>
    </lineage>
</organism>
<evidence type="ECO:0000313" key="2">
    <source>
        <dbReference type="EMBL" id="QHT74924.1"/>
    </source>
</evidence>
<reference evidence="2" key="1">
    <citation type="journal article" date="2020" name="Nature">
        <title>Giant virus diversity and host interactions through global metagenomics.</title>
        <authorList>
            <person name="Schulz F."/>
            <person name="Roux S."/>
            <person name="Paez-Espino D."/>
            <person name="Jungbluth S."/>
            <person name="Walsh D.A."/>
            <person name="Denef V.J."/>
            <person name="McMahon K.D."/>
            <person name="Konstantinidis K.T."/>
            <person name="Eloe-Fadrosh E.A."/>
            <person name="Kyrpides N.C."/>
            <person name="Woyke T."/>
        </authorList>
    </citation>
    <scope>NUCLEOTIDE SEQUENCE</scope>
    <source>
        <strain evidence="2">GVMAG-M-3300023179-62</strain>
    </source>
</reference>
<name>A0A6C0H308_9ZZZZ</name>
<feature type="compositionally biased region" description="Pro residues" evidence="1">
    <location>
        <begin position="153"/>
        <end position="169"/>
    </location>
</feature>
<dbReference type="AlphaFoldDB" id="A0A6C0H308"/>
<sequence length="179" mass="20699">MSEEKIVQKEEVDDTKSESENNQMGYNEEEYLTGDDNKETSDDENESSDVDKEEENEDTTIFILSVDGIPLFYTKTIVEAREKMWEYAKLRRIQETQYNTYIRGCPDKNRIEVVGCHKFSVFFVDRTICWLLVSPVQGVNVKNRIAETKTPTTNPPTTPTTPPSVDPPPSRSFFSSFFW</sequence>
<feature type="region of interest" description="Disordered" evidence="1">
    <location>
        <begin position="147"/>
        <end position="169"/>
    </location>
</feature>
<protein>
    <submittedName>
        <fullName evidence="2">Uncharacterized protein</fullName>
    </submittedName>
</protein>